<accession>A0A8J4M1C9</accession>
<keyword evidence="1" id="KW-0175">Coiled coil</keyword>
<gene>
    <name evidence="3" type="ORF">XYCOK13_02250</name>
</gene>
<organism evidence="3 4">
    <name type="scientific">Xylanibacillus composti</name>
    <dbReference type="NCBI Taxonomy" id="1572762"/>
    <lineage>
        <taxon>Bacteria</taxon>
        <taxon>Bacillati</taxon>
        <taxon>Bacillota</taxon>
        <taxon>Bacilli</taxon>
        <taxon>Bacillales</taxon>
        <taxon>Paenibacillaceae</taxon>
        <taxon>Xylanibacillus</taxon>
    </lineage>
</organism>
<dbReference type="AlphaFoldDB" id="A0A8J4M1C9"/>
<feature type="coiled-coil region" evidence="1">
    <location>
        <begin position="30"/>
        <end position="75"/>
    </location>
</feature>
<evidence type="ECO:0000256" key="1">
    <source>
        <dbReference type="SAM" id="Coils"/>
    </source>
</evidence>
<evidence type="ECO:0000313" key="4">
    <source>
        <dbReference type="Proteomes" id="UP000677918"/>
    </source>
</evidence>
<keyword evidence="2" id="KW-1133">Transmembrane helix</keyword>
<name>A0A8J4M1C9_9BACL</name>
<evidence type="ECO:0000256" key="2">
    <source>
        <dbReference type="SAM" id="Phobius"/>
    </source>
</evidence>
<proteinExistence type="predicted"/>
<comment type="caution">
    <text evidence="3">The sequence shown here is derived from an EMBL/GenBank/DDBJ whole genome shotgun (WGS) entry which is preliminary data.</text>
</comment>
<keyword evidence="4" id="KW-1185">Reference proteome</keyword>
<feature type="transmembrane region" description="Helical" evidence="2">
    <location>
        <begin position="6"/>
        <end position="26"/>
    </location>
</feature>
<protein>
    <submittedName>
        <fullName evidence="3">Uncharacterized protein</fullName>
    </submittedName>
</protein>
<reference evidence="3" key="1">
    <citation type="submission" date="2021-04" db="EMBL/GenBank/DDBJ databases">
        <title>Draft genome sequence of Xylanibacillus composti strain K13.</title>
        <authorList>
            <person name="Uke A."/>
            <person name="Chhe C."/>
            <person name="Baramee S."/>
            <person name="Kosugi A."/>
        </authorList>
    </citation>
    <scope>NUCLEOTIDE SEQUENCE</scope>
    <source>
        <strain evidence="3">K13</strain>
    </source>
</reference>
<keyword evidence="2" id="KW-0472">Membrane</keyword>
<dbReference type="Proteomes" id="UP000677918">
    <property type="component" value="Unassembled WGS sequence"/>
</dbReference>
<keyword evidence="2" id="KW-0812">Transmembrane</keyword>
<evidence type="ECO:0000313" key="3">
    <source>
        <dbReference type="EMBL" id="GIQ67401.1"/>
    </source>
</evidence>
<sequence>MKNRQLLFQRVLAAMSLVSITCMLWASIEMMMLNKQSNELIDERKELNAMYEQNIDQFEEIIAGYQELYQEIQDHLLHPYLKDDLK</sequence>
<dbReference type="EMBL" id="BOVK01000003">
    <property type="protein sequence ID" value="GIQ67401.1"/>
    <property type="molecule type" value="Genomic_DNA"/>
</dbReference>